<keyword evidence="2" id="KW-0472">Membrane</keyword>
<evidence type="ECO:0000256" key="1">
    <source>
        <dbReference type="SAM" id="MobiDB-lite"/>
    </source>
</evidence>
<keyword evidence="2" id="KW-1133">Transmembrane helix</keyword>
<accession>A0ABW2FQ53</accession>
<protein>
    <submittedName>
        <fullName evidence="3">Uncharacterized protein</fullName>
    </submittedName>
</protein>
<sequence>MNDGSATTPESGGQQQPQHPAAPPSQGAAPGSPFPPHAEPQQAAYGYPPPQEPGQPGYGYPQGFGGYGYPPAAAAEPDWQQLADRNAQAQQRRKRAFLIGGGVLAAAALAGIVGTTLVLSDDARTPAAADTPAPSVSSSASASTASPLPTPTTPLALLSDARLDRAPVSVGVLFAAPTLTIQGRVYTLLEKELDKGCKLAPVNGLEQTLASLDCYNVYRATYAGPDHVQITVGVATFASASRATKAKSGGKGNMSALVKGPVKDFCRTGVTCATTRSSLGRYAYFTLAGPDDGSAVASNDKTAQQAARDISGSVYETLLERGRTGLAAAG</sequence>
<dbReference type="Proteomes" id="UP001596435">
    <property type="component" value="Unassembled WGS sequence"/>
</dbReference>
<feature type="transmembrane region" description="Helical" evidence="2">
    <location>
        <begin position="96"/>
        <end position="119"/>
    </location>
</feature>
<dbReference type="EMBL" id="JBHTAJ010000010">
    <property type="protein sequence ID" value="MFC7179390.1"/>
    <property type="molecule type" value="Genomic_DNA"/>
</dbReference>
<feature type="region of interest" description="Disordered" evidence="1">
    <location>
        <begin position="1"/>
        <end position="72"/>
    </location>
</feature>
<feature type="region of interest" description="Disordered" evidence="1">
    <location>
        <begin position="125"/>
        <end position="151"/>
    </location>
</feature>
<feature type="compositionally biased region" description="Gly residues" evidence="1">
    <location>
        <begin position="56"/>
        <end position="68"/>
    </location>
</feature>
<gene>
    <name evidence="3" type="ORF">ACFQMG_07420</name>
</gene>
<evidence type="ECO:0000313" key="3">
    <source>
        <dbReference type="EMBL" id="MFC7179390.1"/>
    </source>
</evidence>
<evidence type="ECO:0000256" key="2">
    <source>
        <dbReference type="SAM" id="Phobius"/>
    </source>
</evidence>
<name>A0ABW2FQ53_9ACTN</name>
<organism evidence="3 4">
    <name type="scientific">Kitasatospora paranensis</name>
    <dbReference type="NCBI Taxonomy" id="258053"/>
    <lineage>
        <taxon>Bacteria</taxon>
        <taxon>Bacillati</taxon>
        <taxon>Actinomycetota</taxon>
        <taxon>Actinomycetes</taxon>
        <taxon>Kitasatosporales</taxon>
        <taxon>Streptomycetaceae</taxon>
        <taxon>Kitasatospora</taxon>
    </lineage>
</organism>
<keyword evidence="4" id="KW-1185">Reference proteome</keyword>
<feature type="compositionally biased region" description="Low complexity" evidence="1">
    <location>
        <begin position="11"/>
        <end position="31"/>
    </location>
</feature>
<dbReference type="RefSeq" id="WP_345706283.1">
    <property type="nucleotide sequence ID" value="NZ_BAABKV010000001.1"/>
</dbReference>
<reference evidence="4" key="1">
    <citation type="journal article" date="2019" name="Int. J. Syst. Evol. Microbiol.">
        <title>The Global Catalogue of Microorganisms (GCM) 10K type strain sequencing project: providing services to taxonomists for standard genome sequencing and annotation.</title>
        <authorList>
            <consortium name="The Broad Institute Genomics Platform"/>
            <consortium name="The Broad Institute Genome Sequencing Center for Infectious Disease"/>
            <person name="Wu L."/>
            <person name="Ma J."/>
        </authorList>
    </citation>
    <scope>NUCLEOTIDE SEQUENCE [LARGE SCALE GENOMIC DNA]</scope>
    <source>
        <strain evidence="4">CGMCC 1.12859</strain>
    </source>
</reference>
<keyword evidence="2" id="KW-0812">Transmembrane</keyword>
<proteinExistence type="predicted"/>
<comment type="caution">
    <text evidence="3">The sequence shown here is derived from an EMBL/GenBank/DDBJ whole genome shotgun (WGS) entry which is preliminary data.</text>
</comment>
<evidence type="ECO:0000313" key="4">
    <source>
        <dbReference type="Proteomes" id="UP001596435"/>
    </source>
</evidence>
<feature type="compositionally biased region" description="Polar residues" evidence="1">
    <location>
        <begin position="1"/>
        <end position="10"/>
    </location>
</feature>